<feature type="non-terminal residue" evidence="1">
    <location>
        <position position="1"/>
    </location>
</feature>
<organism evidence="1 2">
    <name type="scientific">Trifolium medium</name>
    <dbReference type="NCBI Taxonomy" id="97028"/>
    <lineage>
        <taxon>Eukaryota</taxon>
        <taxon>Viridiplantae</taxon>
        <taxon>Streptophyta</taxon>
        <taxon>Embryophyta</taxon>
        <taxon>Tracheophyta</taxon>
        <taxon>Spermatophyta</taxon>
        <taxon>Magnoliopsida</taxon>
        <taxon>eudicotyledons</taxon>
        <taxon>Gunneridae</taxon>
        <taxon>Pentapetalae</taxon>
        <taxon>rosids</taxon>
        <taxon>fabids</taxon>
        <taxon>Fabales</taxon>
        <taxon>Fabaceae</taxon>
        <taxon>Papilionoideae</taxon>
        <taxon>50 kb inversion clade</taxon>
        <taxon>NPAAA clade</taxon>
        <taxon>Hologalegina</taxon>
        <taxon>IRL clade</taxon>
        <taxon>Trifolieae</taxon>
        <taxon>Trifolium</taxon>
    </lineage>
</organism>
<accession>A0A392QM55</accession>
<keyword evidence="2" id="KW-1185">Reference proteome</keyword>
<keyword evidence="1" id="KW-0540">Nuclease</keyword>
<name>A0A392QM55_9FABA</name>
<reference evidence="1 2" key="1">
    <citation type="journal article" date="2018" name="Front. Plant Sci.">
        <title>Red Clover (Trifolium pratense) and Zigzag Clover (T. medium) - A Picture of Genomic Similarities and Differences.</title>
        <authorList>
            <person name="Dluhosova J."/>
            <person name="Istvanek J."/>
            <person name="Nedelnik J."/>
            <person name="Repkova J."/>
        </authorList>
    </citation>
    <scope>NUCLEOTIDE SEQUENCE [LARGE SCALE GENOMIC DNA]</scope>
    <source>
        <strain evidence="2">cv. 10/8</strain>
        <tissue evidence="1">Leaf</tissue>
    </source>
</reference>
<evidence type="ECO:0000313" key="1">
    <source>
        <dbReference type="EMBL" id="MCI25027.1"/>
    </source>
</evidence>
<evidence type="ECO:0000313" key="2">
    <source>
        <dbReference type="Proteomes" id="UP000265520"/>
    </source>
</evidence>
<dbReference type="Proteomes" id="UP000265520">
    <property type="component" value="Unassembled WGS sequence"/>
</dbReference>
<feature type="non-terminal residue" evidence="1">
    <location>
        <position position="166"/>
    </location>
</feature>
<keyword evidence="1" id="KW-0378">Hydrolase</keyword>
<dbReference type="GO" id="GO:0004527">
    <property type="term" value="F:exonuclease activity"/>
    <property type="evidence" value="ECO:0007669"/>
    <property type="project" value="UniProtKB-KW"/>
</dbReference>
<dbReference type="AlphaFoldDB" id="A0A392QM55"/>
<keyword evidence="1" id="KW-0269">Exonuclease</keyword>
<dbReference type="GO" id="GO:0004519">
    <property type="term" value="F:endonuclease activity"/>
    <property type="evidence" value="ECO:0007669"/>
    <property type="project" value="UniProtKB-KW"/>
</dbReference>
<dbReference type="EMBL" id="LXQA010144908">
    <property type="protein sequence ID" value="MCI25027.1"/>
    <property type="molecule type" value="Genomic_DNA"/>
</dbReference>
<proteinExistence type="predicted"/>
<protein>
    <submittedName>
        <fullName evidence="1">Endonuclease/exonuclease/phosphatase family protein</fullName>
    </submittedName>
</protein>
<comment type="caution">
    <text evidence="1">The sequence shown here is derived from an EMBL/GenBank/DDBJ whole genome shotgun (WGS) entry which is preliminary data.</text>
</comment>
<keyword evidence="1" id="KW-0255">Endonuclease</keyword>
<sequence>PASDHYPILLDRDPAVRSGRPQCKFKFENAWCLESGLDEVVHQCWYNYSDKTIVPKLEACADELSDWSRSHCHKLRYEIEECRKKLLQVREQGGDSNANYIGALHKRMTHLLVQEDMFWRQRAKTHWYRDGDLNTRFFHASATSRKKVNRMPYLEDASGRRISDSS</sequence>